<dbReference type="InterPro" id="IPR025182">
    <property type="entry name" value="RNApol-bd_RbpA"/>
</dbReference>
<dbReference type="Pfam" id="PF13397">
    <property type="entry name" value="RbpA"/>
    <property type="match status" value="1"/>
</dbReference>
<dbReference type="InterPro" id="IPR038638">
    <property type="entry name" value="RbpA_sf"/>
</dbReference>
<feature type="compositionally biased region" description="Basic residues" evidence="1">
    <location>
        <begin position="203"/>
        <end position="218"/>
    </location>
</feature>
<protein>
    <submittedName>
        <fullName evidence="2">Unannotated protein</fullName>
    </submittedName>
</protein>
<name>A0A6J6D9Y0_9ZZZZ</name>
<gene>
    <name evidence="2" type="ORF">UFOPK1618_00468</name>
</gene>
<proteinExistence type="inferred from homology"/>
<dbReference type="AlphaFoldDB" id="A0A6J6D9Y0"/>
<dbReference type="Gene3D" id="2.20.28.270">
    <property type="entry name" value="RNA polymerase-binding protein A"/>
    <property type="match status" value="1"/>
</dbReference>
<feature type="compositionally biased region" description="Low complexity" evidence="1">
    <location>
        <begin position="171"/>
        <end position="202"/>
    </location>
</feature>
<dbReference type="GO" id="GO:0045893">
    <property type="term" value="P:positive regulation of DNA-templated transcription"/>
    <property type="evidence" value="ECO:0007669"/>
    <property type="project" value="InterPro"/>
</dbReference>
<feature type="compositionally biased region" description="Basic and acidic residues" evidence="1">
    <location>
        <begin position="154"/>
        <end position="170"/>
    </location>
</feature>
<evidence type="ECO:0000256" key="1">
    <source>
        <dbReference type="SAM" id="MobiDB-lite"/>
    </source>
</evidence>
<evidence type="ECO:0000313" key="2">
    <source>
        <dbReference type="EMBL" id="CAB4560106.1"/>
    </source>
</evidence>
<feature type="region of interest" description="Disordered" evidence="1">
    <location>
        <begin position="1"/>
        <end position="22"/>
    </location>
</feature>
<sequence>MSTGGSAIRGSRVGAGPMGEQDRGFKAERITVSYFCSAGHEYSPQYAANVETAEIPELIDCPSCGLPAGQDKANPPIVTKHEPYKTHLAYVKERRTATEAKELLDEAVAAVRERRIRLAEEAKVAAKDAAKAATKKAAADAKAAKAALKPAAKVVEKPAAKAPAKTEAKAAAKTSSKPAAKPVAKASAKSASKAPAKSVTKPAAKKAVKPAAKTAKKK</sequence>
<dbReference type="EMBL" id="CAEZTF010000072">
    <property type="protein sequence ID" value="CAB4560106.1"/>
    <property type="molecule type" value="Genomic_DNA"/>
</dbReference>
<reference evidence="2" key="1">
    <citation type="submission" date="2020-05" db="EMBL/GenBank/DDBJ databases">
        <authorList>
            <person name="Chiriac C."/>
            <person name="Salcher M."/>
            <person name="Ghai R."/>
            <person name="Kavagutti S V."/>
        </authorList>
    </citation>
    <scope>NUCLEOTIDE SEQUENCE</scope>
</reference>
<accession>A0A6J6D9Y0</accession>
<organism evidence="2">
    <name type="scientific">freshwater metagenome</name>
    <dbReference type="NCBI Taxonomy" id="449393"/>
    <lineage>
        <taxon>unclassified sequences</taxon>
        <taxon>metagenomes</taxon>
        <taxon>ecological metagenomes</taxon>
    </lineage>
</organism>
<dbReference type="HAMAP" id="MF_01483">
    <property type="entry name" value="RbpA"/>
    <property type="match status" value="1"/>
</dbReference>
<feature type="region of interest" description="Disordered" evidence="1">
    <location>
        <begin position="149"/>
        <end position="218"/>
    </location>
</feature>
<dbReference type="GO" id="GO:0001000">
    <property type="term" value="F:bacterial-type RNA polymerase core enzyme binding"/>
    <property type="evidence" value="ECO:0007669"/>
    <property type="project" value="InterPro"/>
</dbReference>